<sequence>MDQIFDGKLAERAIPPPMKIVENGGIFKNDRKSRISRSISPYKMKYFFDKEILVVGESNELLDKKWSPNFVMTCSNIVYIIMCGNSKDVFWSKMKAKIGMTIVIECFEVHVNCARKVQGEN</sequence>
<evidence type="ECO:0000313" key="1">
    <source>
        <dbReference type="EMBL" id="EUR73459.1"/>
    </source>
</evidence>
<reference evidence="2" key="1">
    <citation type="submission" date="2007-11" db="EMBL/GenBank/DDBJ databases">
        <authorList>
            <consortium name="The Broad Institute Genome Sequencing Platform"/>
            <person name="Volkman S.K."/>
            <person name="Daily J.P."/>
            <person name="Sarr O."/>
            <person name="Ndiaye D."/>
            <person name="Ndir O."/>
            <person name="Mboup S."/>
            <person name="Lukens A."/>
            <person name="Stange-Thomann N."/>
            <person name="Mauceli E."/>
            <person name="Gnerre S."/>
            <person name="Jaffe D."/>
            <person name="Zainoun J."/>
            <person name="Wiegand R.C."/>
            <person name="Birren B."/>
            <person name="Galagan J."/>
            <person name="Lander E."/>
            <person name="Wirth D.F."/>
        </authorList>
    </citation>
    <scope>NUCLEOTIDE SEQUENCE [LARGE SCALE GENOMIC DNA]</scope>
    <source>
        <strain evidence="2">7G8</strain>
    </source>
</reference>
<dbReference type="Proteomes" id="UP000030688">
    <property type="component" value="Unassembled WGS sequence"/>
</dbReference>
<name>W7FA00_PLAF8</name>
<organism evidence="1 2">
    <name type="scientific">Plasmodium falciparum (isolate 7G8)</name>
    <dbReference type="NCBI Taxonomy" id="57266"/>
    <lineage>
        <taxon>Eukaryota</taxon>
        <taxon>Sar</taxon>
        <taxon>Alveolata</taxon>
        <taxon>Apicomplexa</taxon>
        <taxon>Aconoidasida</taxon>
        <taxon>Haemosporida</taxon>
        <taxon>Plasmodiidae</taxon>
        <taxon>Plasmodium</taxon>
        <taxon>Plasmodium (Laverania)</taxon>
    </lineage>
</organism>
<reference evidence="1 2" key="2">
    <citation type="submission" date="2013-02" db="EMBL/GenBank/DDBJ databases">
        <title>The Genome Sequence of Plasmodium falciparum 7G8.</title>
        <authorList>
            <consortium name="The Broad Institute Genome Sequencing Platform"/>
            <consortium name="The Broad Institute Genome Sequencing Center for Infectious Disease"/>
            <person name="Neafsey D."/>
            <person name="Cheeseman I."/>
            <person name="Volkman S."/>
            <person name="Adams J."/>
            <person name="Walker B."/>
            <person name="Young S.K."/>
            <person name="Zeng Q."/>
            <person name="Gargeya S."/>
            <person name="Fitzgerald M."/>
            <person name="Haas B."/>
            <person name="Abouelleil A."/>
            <person name="Alvarado L."/>
            <person name="Arachchi H.M."/>
            <person name="Berlin A.M."/>
            <person name="Chapman S.B."/>
            <person name="Dewar J."/>
            <person name="Goldberg J."/>
            <person name="Griggs A."/>
            <person name="Gujja S."/>
            <person name="Hansen M."/>
            <person name="Howarth C."/>
            <person name="Imamovic A."/>
            <person name="Larimer J."/>
            <person name="McCowan C."/>
            <person name="Murphy C."/>
            <person name="Neiman D."/>
            <person name="Pearson M."/>
            <person name="Priest M."/>
            <person name="Roberts A."/>
            <person name="Saif S."/>
            <person name="Shea T."/>
            <person name="Sisk P."/>
            <person name="Sykes S."/>
            <person name="Wortman J."/>
            <person name="Nusbaum C."/>
            <person name="Birren B."/>
        </authorList>
    </citation>
    <scope>NUCLEOTIDE SEQUENCE [LARGE SCALE GENOMIC DNA]</scope>
    <source>
        <strain evidence="1 2">7G8</strain>
    </source>
</reference>
<evidence type="ECO:0000313" key="2">
    <source>
        <dbReference type="Proteomes" id="UP000030688"/>
    </source>
</evidence>
<protein>
    <submittedName>
        <fullName evidence="1">Uncharacterized protein</fullName>
    </submittedName>
</protein>
<dbReference type="AlphaFoldDB" id="W7FA00"/>
<gene>
    <name evidence="1" type="ORF">PFBG_01950</name>
</gene>
<proteinExistence type="predicted"/>
<dbReference type="EMBL" id="KE123606">
    <property type="protein sequence ID" value="EUR73459.1"/>
    <property type="molecule type" value="Genomic_DNA"/>
</dbReference>
<accession>W7FA00</accession>